<comment type="similarity">
    <text evidence="1">Belongs to the small GTPase superfamily. Rab family.</text>
</comment>
<dbReference type="PROSITE" id="PS51417">
    <property type="entry name" value="ARF"/>
    <property type="match status" value="1"/>
</dbReference>
<evidence type="ECO:0000256" key="2">
    <source>
        <dbReference type="ARBA" id="ARBA00022741"/>
    </source>
</evidence>
<gene>
    <name evidence="3" type="primary">VPS21</name>
    <name evidence="3" type="ORF">GZH46_01423</name>
</gene>
<dbReference type="PROSITE" id="PS51421">
    <property type="entry name" value="RAS"/>
    <property type="match status" value="1"/>
</dbReference>
<evidence type="ECO:0000313" key="3">
    <source>
        <dbReference type="EMBL" id="KAG9510043.1"/>
    </source>
</evidence>
<dbReference type="InterPro" id="IPR005225">
    <property type="entry name" value="Small_GTP-bd"/>
</dbReference>
<dbReference type="SMART" id="SM00173">
    <property type="entry name" value="RAS"/>
    <property type="match status" value="1"/>
</dbReference>
<evidence type="ECO:0000256" key="1">
    <source>
        <dbReference type="ARBA" id="ARBA00006270"/>
    </source>
</evidence>
<dbReference type="NCBIfam" id="TIGR00231">
    <property type="entry name" value="small_GTP"/>
    <property type="match status" value="1"/>
</dbReference>
<dbReference type="Gene3D" id="3.40.50.300">
    <property type="entry name" value="P-loop containing nucleotide triphosphate hydrolases"/>
    <property type="match status" value="1"/>
</dbReference>
<comment type="caution">
    <text evidence="3">The sequence shown here is derived from an EMBL/GenBank/DDBJ whole genome shotgun (WGS) entry which is preliminary data.</text>
</comment>
<accession>A0ABQ7S9L2</accession>
<dbReference type="SMART" id="SM00176">
    <property type="entry name" value="RAN"/>
    <property type="match status" value="1"/>
</dbReference>
<protein>
    <submittedName>
        <fullName evidence="3">VPS21</fullName>
    </submittedName>
</protein>
<proteinExistence type="inferred from homology"/>
<keyword evidence="2" id="KW-0547">Nucleotide-binding</keyword>
<feature type="non-terminal residue" evidence="3">
    <location>
        <position position="1"/>
    </location>
</feature>
<dbReference type="PROSITE" id="PS51419">
    <property type="entry name" value="RAB"/>
    <property type="match status" value="1"/>
</dbReference>
<dbReference type="SMART" id="SM00174">
    <property type="entry name" value="RHO"/>
    <property type="match status" value="1"/>
</dbReference>
<name>A0ABQ7S9L2_9ACAR</name>
<dbReference type="CDD" id="cd00154">
    <property type="entry name" value="Rab"/>
    <property type="match status" value="1"/>
</dbReference>
<dbReference type="Pfam" id="PF00071">
    <property type="entry name" value="Ras"/>
    <property type="match status" value="1"/>
</dbReference>
<dbReference type="SMART" id="SM00175">
    <property type="entry name" value="RAB"/>
    <property type="match status" value="1"/>
</dbReference>
<dbReference type="PANTHER" id="PTHR47978">
    <property type="match status" value="1"/>
</dbReference>
<reference evidence="3 4" key="1">
    <citation type="submission" date="2020-10" db="EMBL/GenBank/DDBJ databases">
        <authorList>
            <person name="Klimov P.B."/>
            <person name="Dyachkov S.M."/>
            <person name="Chetverikov P.E."/>
        </authorList>
    </citation>
    <scope>NUCLEOTIDE SEQUENCE [LARGE SCALE GENOMIC DNA]</scope>
    <source>
        <strain evidence="3">BMOC 18-1129-001#AD2665</strain>
        <tissue evidence="3">Entire mites</tissue>
    </source>
</reference>
<dbReference type="EMBL" id="JAIFTH010000249">
    <property type="protein sequence ID" value="KAG9510043.1"/>
    <property type="molecule type" value="Genomic_DNA"/>
</dbReference>
<dbReference type="SUPFAM" id="SSF52540">
    <property type="entry name" value="P-loop containing nucleoside triphosphate hydrolases"/>
    <property type="match status" value="1"/>
</dbReference>
<evidence type="ECO:0000313" key="4">
    <source>
        <dbReference type="Proteomes" id="UP000825002"/>
    </source>
</evidence>
<organism evidence="3 4">
    <name type="scientific">Fragariocoptes setiger</name>
    <dbReference type="NCBI Taxonomy" id="1670756"/>
    <lineage>
        <taxon>Eukaryota</taxon>
        <taxon>Metazoa</taxon>
        <taxon>Ecdysozoa</taxon>
        <taxon>Arthropoda</taxon>
        <taxon>Chelicerata</taxon>
        <taxon>Arachnida</taxon>
        <taxon>Acari</taxon>
        <taxon>Acariformes</taxon>
        <taxon>Trombidiformes</taxon>
        <taxon>Prostigmata</taxon>
        <taxon>Eupodina</taxon>
        <taxon>Eriophyoidea</taxon>
        <taxon>Phytoptidae</taxon>
        <taxon>Fragariocoptes</taxon>
    </lineage>
</organism>
<keyword evidence="4" id="KW-1185">Reference proteome</keyword>
<dbReference type="InterPro" id="IPR027417">
    <property type="entry name" value="P-loop_NTPase"/>
</dbReference>
<dbReference type="Proteomes" id="UP000825002">
    <property type="component" value="Unassembled WGS sequence"/>
</dbReference>
<sequence length="203" mass="22804">MAPKSLEAKVILIGSNGVGKSSIVTRYMKGRFTPTMSPTIGASFFKRNIVIEDYLVKMNIWDTAGQERFRAMSPIYYRNSNAAIVVYDLTSHESFLAVKEWIKELTVNIDGEVVLTIVGNKRDLPHRQVSLREGDLLARQYNAVHFEASALTSENIPDIFSSIGNRIIMNAGDNIVTQRLNKGYTSICEPPTIVRRTDWRCCG</sequence>
<dbReference type="InterPro" id="IPR001806">
    <property type="entry name" value="Small_GTPase"/>
</dbReference>
<dbReference type="PRINTS" id="PR00449">
    <property type="entry name" value="RASTRNSFRMNG"/>
</dbReference>